<keyword evidence="5 10" id="KW-0997">Cell inner membrane</keyword>
<name>A0A942E6R6_9HYPH</name>
<dbReference type="AlphaFoldDB" id="A0A942E6R6"/>
<evidence type="ECO:0000256" key="4">
    <source>
        <dbReference type="ARBA" id="ARBA00022475"/>
    </source>
</evidence>
<dbReference type="InterPro" id="IPR003538">
    <property type="entry name" value="TonB"/>
</dbReference>
<keyword evidence="9" id="KW-0472">Membrane</keyword>
<evidence type="ECO:0000256" key="9">
    <source>
        <dbReference type="ARBA" id="ARBA00023136"/>
    </source>
</evidence>
<evidence type="ECO:0000256" key="12">
    <source>
        <dbReference type="SAM" id="SignalP"/>
    </source>
</evidence>
<evidence type="ECO:0000256" key="3">
    <source>
        <dbReference type="ARBA" id="ARBA00022448"/>
    </source>
</evidence>
<feature type="compositionally biased region" description="Pro residues" evidence="11">
    <location>
        <begin position="85"/>
        <end position="113"/>
    </location>
</feature>
<proteinExistence type="inferred from homology"/>
<sequence length="326" mass="34619">MAGWLVAGLAALGLHAGVLWAAHRADANDSYGDLPEAVTIELAPLPAEPEPIEENVAEVPEPADPAPLAEPEPEPIPDEITEAPEPIPQPEPEPTLQPQPEPAPQPERGPQPVPEKISDAPAPNPVLQPQEAPVPAEIAVPAEDPAEPEVADLVTPEKNAPLPLPRPEPTARPEPIERAAERSAPAERPARKEAQKAPPPAAKAASARASQARPKVSAGAALIQRRQAPAVSPARWQSKLVSYLNRHKRYPRAARSRREEGTAQLAFTIDASGRVLSARITRSSGSAEIDGEVLAMIRRASPLPAPPAEIARSRMDLSVPISFSLR</sequence>
<dbReference type="InterPro" id="IPR006260">
    <property type="entry name" value="TonB/TolA_C"/>
</dbReference>
<accession>A0A942E6R6</accession>
<comment type="function">
    <text evidence="10">Interacts with outer membrane receptor proteins that carry out high-affinity binding and energy dependent uptake into the periplasmic space of specific substrates. It could act to transduce energy from the cytoplasmic membrane to specific energy-requiring processes in the outer membrane, resulting in the release into the periplasm of ligands bound by these outer membrane proteins.</text>
</comment>
<keyword evidence="4 10" id="KW-1003">Cell membrane</keyword>
<feature type="compositionally biased region" description="Low complexity" evidence="11">
    <location>
        <begin position="129"/>
        <end position="143"/>
    </location>
</feature>
<gene>
    <name evidence="14" type="ORF">KEU06_23180</name>
</gene>
<evidence type="ECO:0000256" key="2">
    <source>
        <dbReference type="ARBA" id="ARBA00006555"/>
    </source>
</evidence>
<dbReference type="Proteomes" id="UP000680348">
    <property type="component" value="Unassembled WGS sequence"/>
</dbReference>
<dbReference type="PANTHER" id="PTHR33446">
    <property type="entry name" value="PROTEIN TONB-RELATED"/>
    <property type="match status" value="1"/>
</dbReference>
<evidence type="ECO:0000256" key="7">
    <source>
        <dbReference type="ARBA" id="ARBA00022927"/>
    </source>
</evidence>
<dbReference type="InterPro" id="IPR051045">
    <property type="entry name" value="TonB-dependent_transducer"/>
</dbReference>
<feature type="compositionally biased region" description="Basic and acidic residues" evidence="11">
    <location>
        <begin position="169"/>
        <end position="195"/>
    </location>
</feature>
<feature type="compositionally biased region" description="Acidic residues" evidence="11">
    <location>
        <begin position="71"/>
        <end position="82"/>
    </location>
</feature>
<evidence type="ECO:0000259" key="13">
    <source>
        <dbReference type="PROSITE" id="PS52015"/>
    </source>
</evidence>
<dbReference type="GO" id="GO:0031992">
    <property type="term" value="F:energy transducer activity"/>
    <property type="evidence" value="ECO:0007669"/>
    <property type="project" value="InterPro"/>
</dbReference>
<feature type="domain" description="TonB C-terminal" evidence="13">
    <location>
        <begin position="235"/>
        <end position="326"/>
    </location>
</feature>
<evidence type="ECO:0000256" key="1">
    <source>
        <dbReference type="ARBA" id="ARBA00004383"/>
    </source>
</evidence>
<keyword evidence="6" id="KW-0812">Transmembrane</keyword>
<evidence type="ECO:0000313" key="15">
    <source>
        <dbReference type="Proteomes" id="UP000680348"/>
    </source>
</evidence>
<comment type="caution">
    <text evidence="14">The sequence shown here is derived from an EMBL/GenBank/DDBJ whole genome shotgun (WGS) entry which is preliminary data.</text>
</comment>
<evidence type="ECO:0000256" key="5">
    <source>
        <dbReference type="ARBA" id="ARBA00022519"/>
    </source>
</evidence>
<keyword evidence="12" id="KW-0732">Signal</keyword>
<dbReference type="InterPro" id="IPR037682">
    <property type="entry name" value="TonB_C"/>
</dbReference>
<feature type="signal peptide" evidence="12">
    <location>
        <begin position="1"/>
        <end position="21"/>
    </location>
</feature>
<reference evidence="14" key="1">
    <citation type="submission" date="2021-04" db="EMBL/GenBank/DDBJ databases">
        <title>Pseudaminobacter soli sp. nov., isolated from paddy soil contaminated by heavy metals.</title>
        <authorList>
            <person name="Zhang K."/>
        </authorList>
    </citation>
    <scope>NUCLEOTIDE SEQUENCE</scope>
    <source>
        <strain evidence="14">19-2017</strain>
    </source>
</reference>
<protein>
    <recommendedName>
        <fullName evidence="10">Protein TonB</fullName>
    </recommendedName>
</protein>
<dbReference type="RefSeq" id="WP_188257081.1">
    <property type="nucleotide sequence ID" value="NZ_JABVCF010000014.1"/>
</dbReference>
<dbReference type="GO" id="GO:0015031">
    <property type="term" value="P:protein transport"/>
    <property type="evidence" value="ECO:0007669"/>
    <property type="project" value="UniProtKB-UniRule"/>
</dbReference>
<dbReference type="PROSITE" id="PS52015">
    <property type="entry name" value="TONB_CTD"/>
    <property type="match status" value="1"/>
</dbReference>
<feature type="chain" id="PRO_5037184437" description="Protein TonB" evidence="12">
    <location>
        <begin position="22"/>
        <end position="326"/>
    </location>
</feature>
<evidence type="ECO:0000256" key="8">
    <source>
        <dbReference type="ARBA" id="ARBA00022989"/>
    </source>
</evidence>
<dbReference type="Gene3D" id="3.30.1150.10">
    <property type="match status" value="1"/>
</dbReference>
<keyword evidence="15" id="KW-1185">Reference proteome</keyword>
<organism evidence="14 15">
    <name type="scientific">Pseudaminobacter soli</name>
    <name type="common">ex Zhang et al. 2022</name>
    <dbReference type="NCBI Taxonomy" id="2831468"/>
    <lineage>
        <taxon>Bacteria</taxon>
        <taxon>Pseudomonadati</taxon>
        <taxon>Pseudomonadota</taxon>
        <taxon>Alphaproteobacteria</taxon>
        <taxon>Hyphomicrobiales</taxon>
        <taxon>Phyllobacteriaceae</taxon>
        <taxon>Pseudaminobacter</taxon>
    </lineage>
</organism>
<dbReference type="EMBL" id="JAGWCR010000014">
    <property type="protein sequence ID" value="MBS3651525.1"/>
    <property type="molecule type" value="Genomic_DNA"/>
</dbReference>
<comment type="similarity">
    <text evidence="2 10">Belongs to the TonB family.</text>
</comment>
<dbReference type="SUPFAM" id="SSF74653">
    <property type="entry name" value="TolA/TonB C-terminal domain"/>
    <property type="match status" value="1"/>
</dbReference>
<dbReference type="GO" id="GO:0015891">
    <property type="term" value="P:siderophore transport"/>
    <property type="evidence" value="ECO:0007669"/>
    <property type="project" value="InterPro"/>
</dbReference>
<feature type="compositionally biased region" description="Low complexity" evidence="11">
    <location>
        <begin position="202"/>
        <end position="215"/>
    </location>
</feature>
<feature type="region of interest" description="Disordered" evidence="11">
    <location>
        <begin position="42"/>
        <end position="219"/>
    </location>
</feature>
<evidence type="ECO:0000313" key="14">
    <source>
        <dbReference type="EMBL" id="MBS3651525.1"/>
    </source>
</evidence>
<dbReference type="Pfam" id="PF03544">
    <property type="entry name" value="TonB_C"/>
    <property type="match status" value="1"/>
</dbReference>
<keyword evidence="3 10" id="KW-0813">Transport</keyword>
<keyword evidence="8" id="KW-1133">Transmembrane helix</keyword>
<dbReference type="GO" id="GO:0030288">
    <property type="term" value="C:outer membrane-bounded periplasmic space"/>
    <property type="evidence" value="ECO:0007669"/>
    <property type="project" value="InterPro"/>
</dbReference>
<dbReference type="GO" id="GO:0098797">
    <property type="term" value="C:plasma membrane protein complex"/>
    <property type="evidence" value="ECO:0007669"/>
    <property type="project" value="TreeGrafter"/>
</dbReference>
<evidence type="ECO:0000256" key="6">
    <source>
        <dbReference type="ARBA" id="ARBA00022692"/>
    </source>
</evidence>
<dbReference type="NCBIfam" id="TIGR01352">
    <property type="entry name" value="tonB_Cterm"/>
    <property type="match status" value="1"/>
</dbReference>
<dbReference type="PANTHER" id="PTHR33446:SF2">
    <property type="entry name" value="PROTEIN TONB"/>
    <property type="match status" value="1"/>
</dbReference>
<evidence type="ECO:0000256" key="10">
    <source>
        <dbReference type="RuleBase" id="RU362123"/>
    </source>
</evidence>
<evidence type="ECO:0000256" key="11">
    <source>
        <dbReference type="SAM" id="MobiDB-lite"/>
    </source>
</evidence>
<dbReference type="GO" id="GO:0055085">
    <property type="term" value="P:transmembrane transport"/>
    <property type="evidence" value="ECO:0007669"/>
    <property type="project" value="InterPro"/>
</dbReference>
<comment type="subcellular location">
    <subcellularLocation>
        <location evidence="1 10">Cell inner membrane</location>
        <topology evidence="1 10">Single-pass membrane protein</topology>
        <orientation evidence="1 10">Periplasmic side</orientation>
    </subcellularLocation>
</comment>
<dbReference type="PRINTS" id="PR01374">
    <property type="entry name" value="TONBPROTEIN"/>
</dbReference>
<keyword evidence="7 10" id="KW-0653">Protein transport</keyword>
<keyword evidence="10" id="KW-0735">Signal-anchor</keyword>